<proteinExistence type="predicted"/>
<keyword evidence="2" id="KW-1185">Reference proteome</keyword>
<name>A0AAD7IIB0_9AGAR</name>
<comment type="caution">
    <text evidence="1">The sequence shown here is derived from an EMBL/GenBank/DDBJ whole genome shotgun (WGS) entry which is preliminary data.</text>
</comment>
<evidence type="ECO:0000313" key="2">
    <source>
        <dbReference type="Proteomes" id="UP001215280"/>
    </source>
</evidence>
<reference evidence="1" key="1">
    <citation type="submission" date="2023-03" db="EMBL/GenBank/DDBJ databases">
        <title>Massive genome expansion in bonnet fungi (Mycena s.s.) driven by repeated elements and novel gene families across ecological guilds.</title>
        <authorList>
            <consortium name="Lawrence Berkeley National Laboratory"/>
            <person name="Harder C.B."/>
            <person name="Miyauchi S."/>
            <person name="Viragh M."/>
            <person name="Kuo A."/>
            <person name="Thoen E."/>
            <person name="Andreopoulos B."/>
            <person name="Lu D."/>
            <person name="Skrede I."/>
            <person name="Drula E."/>
            <person name="Henrissat B."/>
            <person name="Morin E."/>
            <person name="Kohler A."/>
            <person name="Barry K."/>
            <person name="LaButti K."/>
            <person name="Morin E."/>
            <person name="Salamov A."/>
            <person name="Lipzen A."/>
            <person name="Mereny Z."/>
            <person name="Hegedus B."/>
            <person name="Baldrian P."/>
            <person name="Stursova M."/>
            <person name="Weitz H."/>
            <person name="Taylor A."/>
            <person name="Grigoriev I.V."/>
            <person name="Nagy L.G."/>
            <person name="Martin F."/>
            <person name="Kauserud H."/>
        </authorList>
    </citation>
    <scope>NUCLEOTIDE SEQUENCE</scope>
    <source>
        <strain evidence="1">CBHHK188m</strain>
    </source>
</reference>
<dbReference type="EMBL" id="JARJLG010000115">
    <property type="protein sequence ID" value="KAJ7742941.1"/>
    <property type="molecule type" value="Genomic_DNA"/>
</dbReference>
<organism evidence="1 2">
    <name type="scientific">Mycena maculata</name>
    <dbReference type="NCBI Taxonomy" id="230809"/>
    <lineage>
        <taxon>Eukaryota</taxon>
        <taxon>Fungi</taxon>
        <taxon>Dikarya</taxon>
        <taxon>Basidiomycota</taxon>
        <taxon>Agaricomycotina</taxon>
        <taxon>Agaricomycetes</taxon>
        <taxon>Agaricomycetidae</taxon>
        <taxon>Agaricales</taxon>
        <taxon>Marasmiineae</taxon>
        <taxon>Mycenaceae</taxon>
        <taxon>Mycena</taxon>
    </lineage>
</organism>
<gene>
    <name evidence="1" type="ORF">DFH07DRAFT_1063617</name>
</gene>
<accession>A0AAD7IIB0</accession>
<sequence length="251" mass="28526">MSTSARKDRCFAMGIHKVPAHLSKEEFERQIQALVDALVAVPVVQANLLKVEILLQNNELDSHLKALGFPEPGPTVVCAVEYASEEHFVYIVQNTEVQKLLAGAQEFGYHEEANVFSADVVTKIDTYTPKDRVHIICICKVPPKMSKERFSQKMEAFMDRTLTHPMVERNVLKYTMWVQNNIIKDHVQALAFPVPEPTVVVRVESENWGRFMELVQDPDFQLIFADTMQDFPFHIGGCCFSADVVTKIDED</sequence>
<protein>
    <submittedName>
        <fullName evidence="1">Uncharacterized protein</fullName>
    </submittedName>
</protein>
<dbReference type="AlphaFoldDB" id="A0AAD7IIB0"/>
<dbReference type="Proteomes" id="UP001215280">
    <property type="component" value="Unassembled WGS sequence"/>
</dbReference>
<evidence type="ECO:0000313" key="1">
    <source>
        <dbReference type="EMBL" id="KAJ7742941.1"/>
    </source>
</evidence>